<dbReference type="EMBL" id="QRNJ01000087">
    <property type="protein sequence ID" value="RHK33725.1"/>
    <property type="molecule type" value="Genomic_DNA"/>
</dbReference>
<organism evidence="1 2">
    <name type="scientific">Anaerobutyricum hallii</name>
    <dbReference type="NCBI Taxonomy" id="39488"/>
    <lineage>
        <taxon>Bacteria</taxon>
        <taxon>Bacillati</taxon>
        <taxon>Bacillota</taxon>
        <taxon>Clostridia</taxon>
        <taxon>Lachnospirales</taxon>
        <taxon>Lachnospiraceae</taxon>
        <taxon>Anaerobutyricum</taxon>
    </lineage>
</organism>
<protein>
    <submittedName>
        <fullName evidence="1">Uncharacterized protein</fullName>
    </submittedName>
</protein>
<gene>
    <name evidence="1" type="ORF">DW068_15340</name>
</gene>
<evidence type="ECO:0000313" key="2">
    <source>
        <dbReference type="Proteomes" id="UP000283497"/>
    </source>
</evidence>
<reference evidence="1 2" key="1">
    <citation type="submission" date="2018-08" db="EMBL/GenBank/DDBJ databases">
        <title>A genome reference for cultivated species of the human gut microbiota.</title>
        <authorList>
            <person name="Zou Y."/>
            <person name="Xue W."/>
            <person name="Luo G."/>
        </authorList>
    </citation>
    <scope>NUCLEOTIDE SEQUENCE [LARGE SCALE GENOMIC DNA]</scope>
    <source>
        <strain evidence="1 2">AF45-14BH</strain>
    </source>
</reference>
<accession>A0A415G3H6</accession>
<evidence type="ECO:0000313" key="1">
    <source>
        <dbReference type="EMBL" id="RHK33725.1"/>
    </source>
</evidence>
<dbReference type="AlphaFoldDB" id="A0A415G3H6"/>
<dbReference type="Proteomes" id="UP000283497">
    <property type="component" value="Unassembled WGS sequence"/>
</dbReference>
<sequence>MATILKAEQYNIVNIKWDTDGDEELFASLPQEIDLPLQFASVAENEDYLDEISDWLSDEYGYCNNGFSVQVR</sequence>
<comment type="caution">
    <text evidence="1">The sequence shown here is derived from an EMBL/GenBank/DDBJ whole genome shotgun (WGS) entry which is preliminary data.</text>
</comment>
<proteinExistence type="predicted"/>
<name>A0A415G3H6_9FIRM</name>